<dbReference type="GO" id="GO:0005737">
    <property type="term" value="C:cytoplasm"/>
    <property type="evidence" value="ECO:0007669"/>
    <property type="project" value="UniProtKB-SubCell"/>
</dbReference>
<protein>
    <recommendedName>
        <fullName evidence="11">glycogenin glucosyltransferase</fullName>
        <ecNumber evidence="11">2.4.1.186</ecNumber>
    </recommendedName>
</protein>
<sequence length="340" mass="38078">MTDQAFVTLATNDSYAKGAMVLGVCLRNHKTSRNLVVLIGDDVSQPCRSVLGQIFDEVCAVSVLDSGDVPRLAMMKRPELSVTFTKLHCWSLTHYSKCVFMDADTLVLCNVDELFEREELSAAPDPGWPDCFNSGVFVFRPSRETYTALLTACTEHGSFDGGDQGVLNSYFSDWATADIAKHLPFIYNLSSVSIYTYPPAFRRFGHNAKVIHFLGEKKPWDSQPGDDDGGDKESSSETGGGFSSLYPDYTQQWWHVFKSSVLPFLSKEYYTIHTIPVSDTPSTEQKSVHAEAAQQEEHVPPPVPRTSSLERKQKWEQGDADYLGEDSFTHIERKLESFLK</sequence>
<evidence type="ECO:0000256" key="13">
    <source>
        <dbReference type="ARBA" id="ARBA00047924"/>
    </source>
</evidence>
<evidence type="ECO:0000256" key="8">
    <source>
        <dbReference type="ARBA" id="ARBA00023180"/>
    </source>
</evidence>
<dbReference type="GO" id="GO:0008466">
    <property type="term" value="F:glycogenin glucosyltransferase activity"/>
    <property type="evidence" value="ECO:0007669"/>
    <property type="project" value="UniProtKB-EC"/>
</dbReference>
<evidence type="ECO:0000256" key="3">
    <source>
        <dbReference type="ARBA" id="ARBA00004964"/>
    </source>
</evidence>
<comment type="subcellular location">
    <subcellularLocation>
        <location evidence="2">Cytoplasm</location>
    </subcellularLocation>
</comment>
<evidence type="ECO:0000256" key="1">
    <source>
        <dbReference type="ARBA" id="ARBA00001936"/>
    </source>
</evidence>
<dbReference type="EC" id="2.4.1.186" evidence="11"/>
<evidence type="ECO:0000256" key="7">
    <source>
        <dbReference type="ARBA" id="ARBA00023056"/>
    </source>
</evidence>
<evidence type="ECO:0000256" key="9">
    <source>
        <dbReference type="ARBA" id="ARBA00023211"/>
    </source>
</evidence>
<comment type="similarity">
    <text evidence="10">Belongs to the glycosyltransferase 8 family. Glycogenin subfamily.</text>
</comment>
<reference evidence="17" key="1">
    <citation type="submission" date="2020-08" db="EMBL/GenBank/DDBJ databases">
        <title>Chromosome-level assembly of Southern catfish (Silurus meridionalis) provides insights into visual adaptation to the nocturnal and benthic lifestyles.</title>
        <authorList>
            <person name="Zhang Y."/>
            <person name="Wang D."/>
            <person name="Peng Z."/>
        </authorList>
    </citation>
    <scope>NUCLEOTIDE SEQUENCE</scope>
    <source>
        <strain evidence="17">SWU-2019-XX</strain>
        <tissue evidence="17">Muscle</tissue>
    </source>
</reference>
<comment type="catalytic activity">
    <reaction evidence="12">
        <text>[1,4-alpha-D-glucosyl](n)-L-tyrosyl-[glycogenin] + UDP-alpha-D-glucose = [1,4-alpha-D-glucosyl](n+1)-L-tyrosyl-[glycogenin] + UDP + H(+)</text>
        <dbReference type="Rhea" id="RHEA:56560"/>
        <dbReference type="Rhea" id="RHEA-COMP:14606"/>
        <dbReference type="Rhea" id="RHEA-COMP:14607"/>
        <dbReference type="ChEBI" id="CHEBI:15378"/>
        <dbReference type="ChEBI" id="CHEBI:58223"/>
        <dbReference type="ChEBI" id="CHEBI:58885"/>
        <dbReference type="ChEBI" id="CHEBI:140574"/>
        <dbReference type="EC" id="2.4.1.186"/>
    </reaction>
    <physiologicalReaction direction="left-to-right" evidence="12">
        <dbReference type="Rhea" id="RHEA:56561"/>
    </physiologicalReaction>
</comment>
<dbReference type="SUPFAM" id="SSF53448">
    <property type="entry name" value="Nucleotide-diphospho-sugar transferases"/>
    <property type="match status" value="1"/>
</dbReference>
<evidence type="ECO:0000256" key="2">
    <source>
        <dbReference type="ARBA" id="ARBA00004496"/>
    </source>
</evidence>
<feature type="region of interest" description="Disordered" evidence="16">
    <location>
        <begin position="217"/>
        <end position="241"/>
    </location>
</feature>
<dbReference type="OrthoDB" id="2014201at2759"/>
<accession>A0A8T0B5J2</accession>
<dbReference type="AlphaFoldDB" id="A0A8T0B5J2"/>
<evidence type="ECO:0000256" key="6">
    <source>
        <dbReference type="ARBA" id="ARBA00022723"/>
    </source>
</evidence>
<evidence type="ECO:0000256" key="16">
    <source>
        <dbReference type="SAM" id="MobiDB-lite"/>
    </source>
</evidence>
<feature type="compositionally biased region" description="Basic and acidic residues" evidence="16">
    <location>
        <begin position="308"/>
        <end position="317"/>
    </location>
</feature>
<keyword evidence="4" id="KW-0963">Cytoplasm</keyword>
<dbReference type="Proteomes" id="UP000606274">
    <property type="component" value="Unassembled WGS sequence"/>
</dbReference>
<evidence type="ECO:0000256" key="12">
    <source>
        <dbReference type="ARBA" id="ARBA00047374"/>
    </source>
</evidence>
<keyword evidence="18" id="KW-1185">Reference proteome</keyword>
<dbReference type="InterPro" id="IPR029044">
    <property type="entry name" value="Nucleotide-diphossugar_trans"/>
</dbReference>
<dbReference type="InterPro" id="IPR050587">
    <property type="entry name" value="GNT1/Glycosyltrans_8"/>
</dbReference>
<comment type="caution">
    <text evidence="17">The sequence shown here is derived from an EMBL/GenBank/DDBJ whole genome shotgun (WGS) entry which is preliminary data.</text>
</comment>
<gene>
    <name evidence="17" type="ORF">HF521_003407</name>
</gene>
<keyword evidence="5" id="KW-0808">Transferase</keyword>
<keyword evidence="8" id="KW-0325">Glycoprotein</keyword>
<proteinExistence type="inferred from homology"/>
<evidence type="ECO:0000313" key="18">
    <source>
        <dbReference type="Proteomes" id="UP000606274"/>
    </source>
</evidence>
<keyword evidence="7" id="KW-0320">Glycogen biosynthesis</keyword>
<evidence type="ECO:0000256" key="10">
    <source>
        <dbReference type="ARBA" id="ARBA00038162"/>
    </source>
</evidence>
<comment type="catalytic activity">
    <reaction evidence="13">
        <text>L-tyrosyl-[glycogenin] + UDP-alpha-D-glucose = alpha-D-glucosyl-L-tyrosyl-[glycogenin] + UDP + H(+)</text>
        <dbReference type="Rhea" id="RHEA:23360"/>
        <dbReference type="Rhea" id="RHEA-COMP:14604"/>
        <dbReference type="Rhea" id="RHEA-COMP:14605"/>
        <dbReference type="ChEBI" id="CHEBI:15378"/>
        <dbReference type="ChEBI" id="CHEBI:46858"/>
        <dbReference type="ChEBI" id="CHEBI:58223"/>
        <dbReference type="ChEBI" id="CHEBI:58885"/>
        <dbReference type="ChEBI" id="CHEBI:140573"/>
        <dbReference type="EC" id="2.4.1.186"/>
    </reaction>
    <physiologicalReaction direction="left-to-right" evidence="13">
        <dbReference type="Rhea" id="RHEA:23361"/>
    </physiologicalReaction>
</comment>
<evidence type="ECO:0000256" key="15">
    <source>
        <dbReference type="ARBA" id="ARBA00057883"/>
    </source>
</evidence>
<dbReference type="EMBL" id="JABFDY010000012">
    <property type="protein sequence ID" value="KAF7700449.1"/>
    <property type="molecule type" value="Genomic_DNA"/>
</dbReference>
<comment type="function">
    <text evidence="14">Glycogenin participates in the glycogen biosynthetic process along with glycogen synthase and glycogen branching enzyme. It catalyzes the formation of a short alpha (1,4)-glucosyl chain covalently attached via a glucose 1-O-tyrosyl linkage to internal tyrosine residues and these chains act as primers for the elongation reaction catalyzed by glycogen synthase.</text>
</comment>
<name>A0A8T0B5J2_SILME</name>
<dbReference type="FunFam" id="3.90.550.10:FF:000092">
    <property type="entry name" value="Glycogenin 2"/>
    <property type="match status" value="1"/>
</dbReference>
<keyword evidence="6" id="KW-0479">Metal-binding</keyword>
<organism evidence="17 18">
    <name type="scientific">Silurus meridionalis</name>
    <name type="common">Southern catfish</name>
    <name type="synonym">Silurus soldatovi meridionalis</name>
    <dbReference type="NCBI Taxonomy" id="175797"/>
    <lineage>
        <taxon>Eukaryota</taxon>
        <taxon>Metazoa</taxon>
        <taxon>Chordata</taxon>
        <taxon>Craniata</taxon>
        <taxon>Vertebrata</taxon>
        <taxon>Euteleostomi</taxon>
        <taxon>Actinopterygii</taxon>
        <taxon>Neopterygii</taxon>
        <taxon>Teleostei</taxon>
        <taxon>Ostariophysi</taxon>
        <taxon>Siluriformes</taxon>
        <taxon>Siluridae</taxon>
        <taxon>Silurus</taxon>
    </lineage>
</organism>
<dbReference type="GO" id="GO:0046872">
    <property type="term" value="F:metal ion binding"/>
    <property type="evidence" value="ECO:0007669"/>
    <property type="project" value="UniProtKB-KW"/>
</dbReference>
<dbReference type="Gene3D" id="3.90.550.10">
    <property type="entry name" value="Spore Coat Polysaccharide Biosynthesis Protein SpsA, Chain A"/>
    <property type="match status" value="1"/>
</dbReference>
<evidence type="ECO:0000256" key="14">
    <source>
        <dbReference type="ARBA" id="ARBA00049637"/>
    </source>
</evidence>
<comment type="pathway">
    <text evidence="3">Glycan biosynthesis; glycogen biosynthesis.</text>
</comment>
<comment type="function">
    <text evidence="15">Self-glucosylating initiator of glycogen synthesis. It catalyzes the formation of a short alpha (1,4)-glucosyl chain covalently attached via a glucose 1-O-tyrosyl linkage to internal tyrosine residues and these chains act as primers for the elongation reaction catalyzed by glycogen synthase.</text>
</comment>
<evidence type="ECO:0000256" key="11">
    <source>
        <dbReference type="ARBA" id="ARBA00038934"/>
    </source>
</evidence>
<evidence type="ECO:0000313" key="17">
    <source>
        <dbReference type="EMBL" id="KAF7700449.1"/>
    </source>
</evidence>
<keyword evidence="9" id="KW-0464">Manganese</keyword>
<evidence type="ECO:0000256" key="5">
    <source>
        <dbReference type="ARBA" id="ARBA00022679"/>
    </source>
</evidence>
<dbReference type="InterPro" id="IPR002495">
    <property type="entry name" value="Glyco_trans_8"/>
</dbReference>
<evidence type="ECO:0000256" key="4">
    <source>
        <dbReference type="ARBA" id="ARBA00022490"/>
    </source>
</evidence>
<dbReference type="PANTHER" id="PTHR11183">
    <property type="entry name" value="GLYCOGENIN SUBFAMILY MEMBER"/>
    <property type="match status" value="1"/>
</dbReference>
<dbReference type="CDD" id="cd02537">
    <property type="entry name" value="GT8_Glycogenin"/>
    <property type="match status" value="1"/>
</dbReference>
<comment type="cofactor">
    <cofactor evidence="1">
        <name>Mn(2+)</name>
        <dbReference type="ChEBI" id="CHEBI:29035"/>
    </cofactor>
</comment>
<feature type="region of interest" description="Disordered" evidence="16">
    <location>
        <begin position="280"/>
        <end position="320"/>
    </location>
</feature>
<dbReference type="GO" id="GO:0005978">
    <property type="term" value="P:glycogen biosynthetic process"/>
    <property type="evidence" value="ECO:0007669"/>
    <property type="project" value="UniProtKB-KW"/>
</dbReference>
<dbReference type="Pfam" id="PF01501">
    <property type="entry name" value="Glyco_transf_8"/>
    <property type="match status" value="1"/>
</dbReference>